<feature type="zinc finger region" description="C3H1-type" evidence="4">
    <location>
        <begin position="235"/>
        <end position="258"/>
    </location>
</feature>
<dbReference type="GO" id="GO:0008270">
    <property type="term" value="F:zinc ion binding"/>
    <property type="evidence" value="ECO:0007669"/>
    <property type="project" value="UniProtKB-KW"/>
</dbReference>
<dbReference type="Proteomes" id="UP000887566">
    <property type="component" value="Unplaced"/>
</dbReference>
<organism evidence="7 8">
    <name type="scientific">Plectus sambesii</name>
    <dbReference type="NCBI Taxonomy" id="2011161"/>
    <lineage>
        <taxon>Eukaryota</taxon>
        <taxon>Metazoa</taxon>
        <taxon>Ecdysozoa</taxon>
        <taxon>Nematoda</taxon>
        <taxon>Chromadorea</taxon>
        <taxon>Plectida</taxon>
        <taxon>Plectina</taxon>
        <taxon>Plectoidea</taxon>
        <taxon>Plectidae</taxon>
        <taxon>Plectus</taxon>
    </lineage>
</organism>
<dbReference type="SUPFAM" id="SSF90229">
    <property type="entry name" value="CCCH zinc finger"/>
    <property type="match status" value="1"/>
</dbReference>
<feature type="region of interest" description="Disordered" evidence="5">
    <location>
        <begin position="1"/>
        <end position="41"/>
    </location>
</feature>
<dbReference type="AlphaFoldDB" id="A0A914X950"/>
<dbReference type="InterPro" id="IPR000571">
    <property type="entry name" value="Znf_CCCH"/>
</dbReference>
<keyword evidence="2 4" id="KW-0863">Zinc-finger</keyword>
<feature type="domain" description="C3H1-type" evidence="6">
    <location>
        <begin position="314"/>
        <end position="341"/>
    </location>
</feature>
<dbReference type="PANTHER" id="PTHR46156">
    <property type="entry name" value="CCCH ZINGC FINGER"/>
    <property type="match status" value="1"/>
</dbReference>
<feature type="zinc finger region" description="C3H1-type" evidence="4">
    <location>
        <begin position="259"/>
        <end position="286"/>
    </location>
</feature>
<feature type="zinc finger region" description="C3H1-type" evidence="4">
    <location>
        <begin position="287"/>
        <end position="313"/>
    </location>
</feature>
<evidence type="ECO:0000256" key="1">
    <source>
        <dbReference type="ARBA" id="ARBA00022723"/>
    </source>
</evidence>
<proteinExistence type="predicted"/>
<feature type="compositionally biased region" description="Polar residues" evidence="5">
    <location>
        <begin position="100"/>
        <end position="119"/>
    </location>
</feature>
<evidence type="ECO:0000313" key="8">
    <source>
        <dbReference type="WBParaSite" id="PSAMB.scaffold7318size7849.g29916.t1"/>
    </source>
</evidence>
<name>A0A914X950_9BILA</name>
<dbReference type="PANTHER" id="PTHR46156:SF1">
    <property type="entry name" value="ZINC FINGER CCCH DOMAIN-CONTAINING PROTEIN 3"/>
    <property type="match status" value="1"/>
</dbReference>
<evidence type="ECO:0000259" key="6">
    <source>
        <dbReference type="PROSITE" id="PS50103"/>
    </source>
</evidence>
<keyword evidence="7" id="KW-1185">Reference proteome</keyword>
<accession>A0A914X950</accession>
<feature type="zinc finger region" description="C3H1-type" evidence="4">
    <location>
        <begin position="314"/>
        <end position="341"/>
    </location>
</feature>
<dbReference type="InterPro" id="IPR036855">
    <property type="entry name" value="Znf_CCCH_sf"/>
</dbReference>
<feature type="domain" description="C3H1-type" evidence="6">
    <location>
        <begin position="287"/>
        <end position="313"/>
    </location>
</feature>
<evidence type="ECO:0000313" key="7">
    <source>
        <dbReference type="Proteomes" id="UP000887566"/>
    </source>
</evidence>
<keyword evidence="3 4" id="KW-0862">Zinc</keyword>
<dbReference type="Gene3D" id="4.10.1000.10">
    <property type="entry name" value="Zinc finger, CCCH-type"/>
    <property type="match status" value="1"/>
</dbReference>
<dbReference type="GO" id="GO:0005634">
    <property type="term" value="C:nucleus"/>
    <property type="evidence" value="ECO:0007669"/>
    <property type="project" value="TreeGrafter"/>
</dbReference>
<feature type="compositionally biased region" description="Low complexity" evidence="5">
    <location>
        <begin position="18"/>
        <end position="39"/>
    </location>
</feature>
<feature type="region of interest" description="Disordered" evidence="5">
    <location>
        <begin position="100"/>
        <end position="126"/>
    </location>
</feature>
<dbReference type="SMART" id="SM00356">
    <property type="entry name" value="ZnF_C3H1"/>
    <property type="match status" value="4"/>
</dbReference>
<dbReference type="WBParaSite" id="PSAMB.scaffold7318size7849.g29916.t1">
    <property type="protein sequence ID" value="PSAMB.scaffold7318size7849.g29916.t1"/>
    <property type="gene ID" value="PSAMB.scaffold7318size7849.g29916"/>
</dbReference>
<feature type="domain" description="C3H1-type" evidence="6">
    <location>
        <begin position="235"/>
        <end position="258"/>
    </location>
</feature>
<evidence type="ECO:0000256" key="3">
    <source>
        <dbReference type="ARBA" id="ARBA00022833"/>
    </source>
</evidence>
<protein>
    <submittedName>
        <fullName evidence="8">C3H1-type domain-containing protein</fullName>
    </submittedName>
</protein>
<sequence>MSRKFISQFKLVNKKDQQQQQQRAEQESSAASGPQPAAPVHRVPFHPAFKWTPSGGWSPASYQHHSSNSNVNATLNGHHSYSTTALDSLQQLDTEDNFHNFASTTSLPDNCPRPQQSEGRSFPAKSRHFDEARLEWSVLPWSRRDSPESSSTSESISPTFKNYDDGALGKFHLSNGGLQLRRVRRSTTGSDGALSDLLNYSNRKKPIDYLRKRASEVLGRSKRIASGRPTIASGVCFAFNQDQYCPRGSLCRFTHGNQTNKEPLCARLLRGQCRLNADCALSHELSREQMPICDFFLRGICTSSQCPYLHVKFADSTPLCKGFTRGFCPHGRACSRPHIYPPSLWRRRGADAVDSRKRFGFFPLAVYSQNLPISNKKSLTD</sequence>
<evidence type="ECO:0000256" key="2">
    <source>
        <dbReference type="ARBA" id="ARBA00022771"/>
    </source>
</evidence>
<evidence type="ECO:0000256" key="5">
    <source>
        <dbReference type="SAM" id="MobiDB-lite"/>
    </source>
</evidence>
<reference evidence="8" key="1">
    <citation type="submission" date="2022-11" db="UniProtKB">
        <authorList>
            <consortium name="WormBaseParasite"/>
        </authorList>
    </citation>
    <scope>IDENTIFICATION</scope>
</reference>
<feature type="domain" description="C3H1-type" evidence="6">
    <location>
        <begin position="259"/>
        <end position="286"/>
    </location>
</feature>
<dbReference type="PROSITE" id="PS50103">
    <property type="entry name" value="ZF_C3H1"/>
    <property type="match status" value="4"/>
</dbReference>
<keyword evidence="1 4" id="KW-0479">Metal-binding</keyword>
<evidence type="ECO:0000256" key="4">
    <source>
        <dbReference type="PROSITE-ProRule" id="PRU00723"/>
    </source>
</evidence>